<dbReference type="AlphaFoldDB" id="A0A1G8BU46"/>
<dbReference type="STRING" id="399736.SAMN04489720_1043"/>
<dbReference type="EMBL" id="LT629695">
    <property type="protein sequence ID" value="SDH36220.1"/>
    <property type="molecule type" value="Genomic_DNA"/>
</dbReference>
<evidence type="ECO:0000256" key="2">
    <source>
        <dbReference type="SAM" id="Phobius"/>
    </source>
</evidence>
<keyword evidence="2" id="KW-1133">Transmembrane helix</keyword>
<reference evidence="4" key="1">
    <citation type="submission" date="2016-10" db="EMBL/GenBank/DDBJ databases">
        <authorList>
            <person name="Varghese N."/>
            <person name="Submissions S."/>
        </authorList>
    </citation>
    <scope>NUCLEOTIDE SEQUENCE [LARGE SCALE GENOMIC DNA]</scope>
    <source>
        <strain evidence="4">DSM 22002</strain>
    </source>
</reference>
<dbReference type="OrthoDB" id="5044126at2"/>
<keyword evidence="2" id="KW-0472">Membrane</keyword>
<keyword evidence="4" id="KW-1185">Reference proteome</keyword>
<evidence type="ECO:0000313" key="4">
    <source>
        <dbReference type="Proteomes" id="UP000198822"/>
    </source>
</evidence>
<sequence>MSALPYTVGEHKPEVIEGRGYSIQSRGRTMGELGEAMQTAATLLKQYEDGATGEKGLSITAIKDSVKGSHEDLDTAGERYSTSGALIEAYGLAVIEARSEMTPVVADLEELWAACLTANDAVATADDAHSSAPDDDPEAPAPPGQGKGDLLAALGAAQTAASEAREAYDQRSKAFDEAYDTWWTAYKAARDGLEDAIDDDLEDGWRDKLADIVEVLVTVLTYVGIALAIAALVLAGPVLGAIAAVVAVLALVGTLYLKTQGRADWGDVAWAAVGVVPFGKIGKVIDAKSLKAAIDPDTISAFKQGFKNGILNGTGKAGSPIELLTGSIKGVAEVAKRTRPFSPTNLLGFGPNAGVAEMLLGHTGDVLVRNVVVPSYSAAGLMGD</sequence>
<keyword evidence="2" id="KW-0812">Transmembrane</keyword>
<evidence type="ECO:0000313" key="3">
    <source>
        <dbReference type="EMBL" id="SDH36220.1"/>
    </source>
</evidence>
<organism evidence="3 4">
    <name type="scientific">Agrococcus jejuensis</name>
    <dbReference type="NCBI Taxonomy" id="399736"/>
    <lineage>
        <taxon>Bacteria</taxon>
        <taxon>Bacillati</taxon>
        <taxon>Actinomycetota</taxon>
        <taxon>Actinomycetes</taxon>
        <taxon>Micrococcales</taxon>
        <taxon>Microbacteriaceae</taxon>
        <taxon>Agrococcus</taxon>
    </lineage>
</organism>
<gene>
    <name evidence="3" type="ORF">SAMN04489720_1043</name>
</gene>
<name>A0A1G8BU46_9MICO</name>
<feature type="region of interest" description="Disordered" evidence="1">
    <location>
        <begin position="125"/>
        <end position="148"/>
    </location>
</feature>
<evidence type="ECO:0000256" key="1">
    <source>
        <dbReference type="SAM" id="MobiDB-lite"/>
    </source>
</evidence>
<protein>
    <submittedName>
        <fullName evidence="3">Uncharacterized protein</fullName>
    </submittedName>
</protein>
<dbReference type="RefSeq" id="WP_092503072.1">
    <property type="nucleotide sequence ID" value="NZ_LT629695.1"/>
</dbReference>
<proteinExistence type="predicted"/>
<dbReference type="Proteomes" id="UP000198822">
    <property type="component" value="Chromosome I"/>
</dbReference>
<feature type="transmembrane region" description="Helical" evidence="2">
    <location>
        <begin position="238"/>
        <end position="257"/>
    </location>
</feature>
<feature type="transmembrane region" description="Helical" evidence="2">
    <location>
        <begin position="212"/>
        <end position="232"/>
    </location>
</feature>
<accession>A0A1G8BU46</accession>